<dbReference type="Proteomes" id="UP001556196">
    <property type="component" value="Unassembled WGS sequence"/>
</dbReference>
<keyword evidence="7" id="KW-1185">Reference proteome</keyword>
<keyword evidence="6" id="KW-0808">Transferase</keyword>
<dbReference type="EC" id="2.1.1.100" evidence="6"/>
<dbReference type="GO" id="GO:0032259">
    <property type="term" value="P:methylation"/>
    <property type="evidence" value="ECO:0007669"/>
    <property type="project" value="UniProtKB-KW"/>
</dbReference>
<dbReference type="Gene3D" id="1.20.120.1630">
    <property type="match status" value="1"/>
</dbReference>
<dbReference type="PANTHER" id="PTHR12714">
    <property type="entry name" value="PROTEIN-S ISOPRENYLCYSTEINE O-METHYLTRANSFERASE"/>
    <property type="match status" value="1"/>
</dbReference>
<keyword evidence="4 5" id="KW-0472">Membrane</keyword>
<evidence type="ECO:0000313" key="7">
    <source>
        <dbReference type="Proteomes" id="UP001556196"/>
    </source>
</evidence>
<dbReference type="PANTHER" id="PTHR12714:SF9">
    <property type="entry name" value="PROTEIN-S-ISOPRENYLCYSTEINE O-METHYLTRANSFERASE"/>
    <property type="match status" value="1"/>
</dbReference>
<sequence>MAPFGEIVWVLGIVAWYVIRYPFERRARRVRVVGDYRSRSEKIALAMALFGMAVWPALYLLTGIPRGADYQPRMWAVVVGGALFAFGLWVFRRSHKDLGRNWSVTLEIRDKHKLVSQGLYRLIRHPMYASFLLIALAQAFLLPNWVAGMAGLVGFLVLFFMRVDVEERMMLDTFGDDYRAYCARTKRIIPYVY</sequence>
<keyword evidence="2 5" id="KW-0812">Transmembrane</keyword>
<reference evidence="6 7" key="1">
    <citation type="submission" date="2024-06" db="EMBL/GenBank/DDBJ databases">
        <authorList>
            <person name="Tuo L."/>
        </authorList>
    </citation>
    <scope>NUCLEOTIDE SEQUENCE [LARGE SCALE GENOMIC DNA]</scope>
    <source>
        <strain evidence="6 7">ZMM04-5</strain>
    </source>
</reference>
<proteinExistence type="predicted"/>
<protein>
    <submittedName>
        <fullName evidence="6">Protein-S-isoprenylcysteine O-methyltransferase</fullName>
        <ecNumber evidence="6">2.1.1.100</ecNumber>
    </submittedName>
</protein>
<dbReference type="EMBL" id="JBFOCI010000008">
    <property type="protein sequence ID" value="MEW9808496.1"/>
    <property type="molecule type" value="Genomic_DNA"/>
</dbReference>
<evidence type="ECO:0000256" key="1">
    <source>
        <dbReference type="ARBA" id="ARBA00004127"/>
    </source>
</evidence>
<dbReference type="InterPro" id="IPR007318">
    <property type="entry name" value="Phopholipid_MeTrfase"/>
</dbReference>
<dbReference type="GO" id="GO:0004671">
    <property type="term" value="F:protein C-terminal S-isoprenylcysteine carboxyl O-methyltransferase activity"/>
    <property type="evidence" value="ECO:0007669"/>
    <property type="project" value="UniProtKB-EC"/>
</dbReference>
<evidence type="ECO:0000256" key="4">
    <source>
        <dbReference type="ARBA" id="ARBA00023136"/>
    </source>
</evidence>
<comment type="subcellular location">
    <subcellularLocation>
        <location evidence="1">Endomembrane system</location>
        <topology evidence="1">Multi-pass membrane protein</topology>
    </subcellularLocation>
</comment>
<gene>
    <name evidence="6" type="ORF">ABUE31_21100</name>
</gene>
<evidence type="ECO:0000313" key="6">
    <source>
        <dbReference type="EMBL" id="MEW9808496.1"/>
    </source>
</evidence>
<comment type="caution">
    <text evidence="6">The sequence shown here is derived from an EMBL/GenBank/DDBJ whole genome shotgun (WGS) entry which is preliminary data.</text>
</comment>
<keyword evidence="6" id="KW-0489">Methyltransferase</keyword>
<dbReference type="RefSeq" id="WP_367725723.1">
    <property type="nucleotide sequence ID" value="NZ_JBFOCH010000071.1"/>
</dbReference>
<feature type="transmembrane region" description="Helical" evidence="5">
    <location>
        <begin position="43"/>
        <end position="62"/>
    </location>
</feature>
<evidence type="ECO:0000256" key="2">
    <source>
        <dbReference type="ARBA" id="ARBA00022692"/>
    </source>
</evidence>
<dbReference type="Pfam" id="PF04191">
    <property type="entry name" value="PEMT"/>
    <property type="match status" value="1"/>
</dbReference>
<accession>A0ABV3R5M8</accession>
<dbReference type="NCBIfam" id="NF040696">
    <property type="entry name" value="isopcys_mtase"/>
    <property type="match status" value="1"/>
</dbReference>
<keyword evidence="3 5" id="KW-1133">Transmembrane helix</keyword>
<dbReference type="InterPro" id="IPR054851">
    <property type="entry name" value="Isoprenylcys_mtase"/>
</dbReference>
<name>A0ABV3R5M8_9HYPH</name>
<evidence type="ECO:0000256" key="3">
    <source>
        <dbReference type="ARBA" id="ARBA00022989"/>
    </source>
</evidence>
<feature type="transmembrane region" description="Helical" evidence="5">
    <location>
        <begin position="6"/>
        <end position="23"/>
    </location>
</feature>
<evidence type="ECO:0000256" key="5">
    <source>
        <dbReference type="SAM" id="Phobius"/>
    </source>
</evidence>
<feature type="transmembrane region" description="Helical" evidence="5">
    <location>
        <begin position="74"/>
        <end position="91"/>
    </location>
</feature>
<organism evidence="6 7">
    <name type="scientific">Mesorhizobium marinum</name>
    <dbReference type="NCBI Taxonomy" id="3228790"/>
    <lineage>
        <taxon>Bacteria</taxon>
        <taxon>Pseudomonadati</taxon>
        <taxon>Pseudomonadota</taxon>
        <taxon>Alphaproteobacteria</taxon>
        <taxon>Hyphomicrobiales</taxon>
        <taxon>Phyllobacteriaceae</taxon>
        <taxon>Mesorhizobium</taxon>
    </lineage>
</organism>